<dbReference type="AlphaFoldDB" id="A0A318EH21"/>
<feature type="chain" id="PRO_5016351940" evidence="1">
    <location>
        <begin position="26"/>
        <end position="437"/>
    </location>
</feature>
<dbReference type="PANTHER" id="PTHR42754">
    <property type="entry name" value="ENDOGLUCANASE"/>
    <property type="match status" value="1"/>
</dbReference>
<dbReference type="EMBL" id="QICS01000017">
    <property type="protein sequence ID" value="PXV85418.1"/>
    <property type="molecule type" value="Genomic_DNA"/>
</dbReference>
<dbReference type="Proteomes" id="UP000247523">
    <property type="component" value="Unassembled WGS sequence"/>
</dbReference>
<accession>A0A318EH21</accession>
<dbReference type="PANTHER" id="PTHR42754:SF1">
    <property type="entry name" value="LIPOPROTEIN"/>
    <property type="match status" value="1"/>
</dbReference>
<keyword evidence="1" id="KW-0732">Signal</keyword>
<dbReference type="SUPFAM" id="SSF50998">
    <property type="entry name" value="Quinoprotein alcohol dehydrogenase-like"/>
    <property type="match status" value="1"/>
</dbReference>
<proteinExistence type="predicted"/>
<evidence type="ECO:0000313" key="2">
    <source>
        <dbReference type="EMBL" id="PXV85418.1"/>
    </source>
</evidence>
<dbReference type="InterPro" id="IPR011047">
    <property type="entry name" value="Quinoprotein_ADH-like_sf"/>
</dbReference>
<protein>
    <submittedName>
        <fullName evidence="2">Uncharacterized protein</fullName>
    </submittedName>
</protein>
<sequence>MNKKVIRIFIALCLVFVMTSSTVFATTKKNSVLKESFDTEILKSNSTILNKETTVELEKEPAELKEEIIADTKESNVPNTKAYNQNTVQPTNIIWSHLWGSEDINILNSQSTADGGYIIASTTTTNNCIWLTKIDSNGNIEWTYVYGEGYNWEVYAVKQTSDSGYVLTGKVNDDVFLIKMDANGNVQWINLYGGDEEDYGNDVVQTIDGGYFIVGTTKSFGSENYEAYLIKTNAKGEGEWGGILPSENSFEFGKQALIEPSTGNIIVRTYGMKNISSINTVLKISNTGTIIQSSYIDKLSSVANDMILTADEELILTGYANSDITILKLDSSLNIDCQKQYHVNGYDSLQYGKSLYQTDDGGFAITGIVNNYISQLTSDICLIKVDSSFEVEWIQTYSFSDIDGANFINQTSDSGYVISGAMYNRGENYKYFIFKLK</sequence>
<dbReference type="RefSeq" id="WP_110291930.1">
    <property type="nucleotide sequence ID" value="NZ_QICS01000017.1"/>
</dbReference>
<evidence type="ECO:0000256" key="1">
    <source>
        <dbReference type="SAM" id="SignalP"/>
    </source>
</evidence>
<feature type="signal peptide" evidence="1">
    <location>
        <begin position="1"/>
        <end position="25"/>
    </location>
</feature>
<organism evidence="2 3">
    <name type="scientific">Lachnotalea glycerini</name>
    <dbReference type="NCBI Taxonomy" id="1763509"/>
    <lineage>
        <taxon>Bacteria</taxon>
        <taxon>Bacillati</taxon>
        <taxon>Bacillota</taxon>
        <taxon>Clostridia</taxon>
        <taxon>Lachnospirales</taxon>
        <taxon>Lachnospiraceae</taxon>
        <taxon>Lachnotalea</taxon>
    </lineage>
</organism>
<gene>
    <name evidence="2" type="ORF">C8E03_11754</name>
</gene>
<reference evidence="2 3" key="1">
    <citation type="submission" date="2018-05" db="EMBL/GenBank/DDBJ databases">
        <title>Genomic Encyclopedia of Type Strains, Phase IV (KMG-IV): sequencing the most valuable type-strain genomes for metagenomic binning, comparative biology and taxonomic classification.</title>
        <authorList>
            <person name="Goeker M."/>
        </authorList>
    </citation>
    <scope>NUCLEOTIDE SEQUENCE [LARGE SCALE GENOMIC DNA]</scope>
    <source>
        <strain evidence="2 3">DSM 28816</strain>
    </source>
</reference>
<name>A0A318EH21_9FIRM</name>
<comment type="caution">
    <text evidence="2">The sequence shown here is derived from an EMBL/GenBank/DDBJ whole genome shotgun (WGS) entry which is preliminary data.</text>
</comment>
<evidence type="ECO:0000313" key="3">
    <source>
        <dbReference type="Proteomes" id="UP000247523"/>
    </source>
</evidence>